<comment type="subcellular location">
    <subcellularLocation>
        <location evidence="2">Nucleus</location>
    </subcellularLocation>
</comment>
<feature type="compositionally biased region" description="Polar residues" evidence="3">
    <location>
        <begin position="1"/>
        <end position="13"/>
    </location>
</feature>
<dbReference type="PANTHER" id="PTHR20835">
    <property type="entry name" value="E3 UBIQUITIN-PROTEIN LIGASE PPP1R11-RELATED"/>
    <property type="match status" value="1"/>
</dbReference>
<proteinExistence type="inferred from homology"/>
<protein>
    <recommendedName>
        <fullName evidence="2">Type 1 phosphatases regulator</fullName>
    </recommendedName>
</protein>
<comment type="similarity">
    <text evidence="1 2">Belongs to the YPI1 family.</text>
</comment>
<evidence type="ECO:0000256" key="1">
    <source>
        <dbReference type="ARBA" id="ARBA00005605"/>
    </source>
</evidence>
<dbReference type="RefSeq" id="XP_025368658.1">
    <property type="nucleotide sequence ID" value="XM_025511524.1"/>
</dbReference>
<organism evidence="4 5">
    <name type="scientific">Ceraceosorus guamensis</name>
    <dbReference type="NCBI Taxonomy" id="1522189"/>
    <lineage>
        <taxon>Eukaryota</taxon>
        <taxon>Fungi</taxon>
        <taxon>Dikarya</taxon>
        <taxon>Basidiomycota</taxon>
        <taxon>Ustilaginomycotina</taxon>
        <taxon>Exobasidiomycetes</taxon>
        <taxon>Ceraceosorales</taxon>
        <taxon>Ceraceosoraceae</taxon>
        <taxon>Ceraceosorus</taxon>
    </lineage>
</organism>
<dbReference type="OrthoDB" id="307488at2759"/>
<name>A0A316VX55_9BASI</name>
<dbReference type="InterPro" id="IPR011107">
    <property type="entry name" value="PPI_Ypi1"/>
</dbReference>
<dbReference type="GO" id="GO:0005634">
    <property type="term" value="C:nucleus"/>
    <property type="evidence" value="ECO:0007669"/>
    <property type="project" value="UniProtKB-SubCell"/>
</dbReference>
<evidence type="ECO:0000256" key="2">
    <source>
        <dbReference type="RuleBase" id="RU367162"/>
    </source>
</evidence>
<evidence type="ECO:0000256" key="3">
    <source>
        <dbReference type="SAM" id="MobiDB-lite"/>
    </source>
</evidence>
<evidence type="ECO:0000313" key="4">
    <source>
        <dbReference type="EMBL" id="PWN41498.1"/>
    </source>
</evidence>
<gene>
    <name evidence="4" type="ORF">IE81DRAFT_282098</name>
</gene>
<feature type="non-terminal residue" evidence="4">
    <location>
        <position position="97"/>
    </location>
</feature>
<dbReference type="GO" id="GO:0004865">
    <property type="term" value="F:protein serine/threonine phosphatase inhibitor activity"/>
    <property type="evidence" value="ECO:0007669"/>
    <property type="project" value="UniProtKB-UniRule"/>
</dbReference>
<keyword evidence="5" id="KW-1185">Reference proteome</keyword>
<accession>A0A316VX55</accession>
<dbReference type="Pfam" id="PF07491">
    <property type="entry name" value="PPI_Ypi1"/>
    <property type="match status" value="1"/>
</dbReference>
<dbReference type="Proteomes" id="UP000245783">
    <property type="component" value="Unassembled WGS sequence"/>
</dbReference>
<dbReference type="GO" id="GO:0008157">
    <property type="term" value="F:protein phosphatase 1 binding"/>
    <property type="evidence" value="ECO:0007669"/>
    <property type="project" value="TreeGrafter"/>
</dbReference>
<dbReference type="AlphaFoldDB" id="A0A316VX55"/>
<dbReference type="PANTHER" id="PTHR20835:SF0">
    <property type="entry name" value="E3 UBIQUITIN-PROTEIN LIGASE PPP1R11"/>
    <property type="match status" value="1"/>
</dbReference>
<dbReference type="GeneID" id="37033394"/>
<evidence type="ECO:0000313" key="5">
    <source>
        <dbReference type="Proteomes" id="UP000245783"/>
    </source>
</evidence>
<reference evidence="4 5" key="1">
    <citation type="journal article" date="2018" name="Mol. Biol. Evol.">
        <title>Broad Genomic Sampling Reveals a Smut Pathogenic Ancestry of the Fungal Clade Ustilaginomycotina.</title>
        <authorList>
            <person name="Kijpornyongpan T."/>
            <person name="Mondo S.J."/>
            <person name="Barry K."/>
            <person name="Sandor L."/>
            <person name="Lee J."/>
            <person name="Lipzen A."/>
            <person name="Pangilinan J."/>
            <person name="LaButti K."/>
            <person name="Hainaut M."/>
            <person name="Henrissat B."/>
            <person name="Grigoriev I.V."/>
            <person name="Spatafora J.W."/>
            <person name="Aime M.C."/>
        </authorList>
    </citation>
    <scope>NUCLEOTIDE SEQUENCE [LARGE SCALE GENOMIC DNA]</scope>
    <source>
        <strain evidence="4 5">MCA 4658</strain>
    </source>
</reference>
<comment type="function">
    <text evidence="2">Regulator of type 1 phosphatases which maintains protein phosphatase activity under strict control.</text>
</comment>
<dbReference type="InParanoid" id="A0A316VX55"/>
<dbReference type="STRING" id="1522189.A0A316VX55"/>
<sequence>TDGSRTITITPTPSGEADEGAGSSSGSGTESPRAPIQGTLRLRGTDARPGRRVVWEQGTVDNEGMGKKSSKICCIYHKPRAFDESSSSGSSSDSDDD</sequence>
<feature type="non-terminal residue" evidence="4">
    <location>
        <position position="1"/>
    </location>
</feature>
<keyword evidence="2" id="KW-0539">Nucleus</keyword>
<feature type="region of interest" description="Disordered" evidence="3">
    <location>
        <begin position="1"/>
        <end position="68"/>
    </location>
</feature>
<dbReference type="EMBL" id="KZ819392">
    <property type="protein sequence ID" value="PWN41498.1"/>
    <property type="molecule type" value="Genomic_DNA"/>
</dbReference>